<gene>
    <name evidence="12 16" type="primary">dapA</name>
    <name evidence="16" type="ORF">AAG747_14925</name>
</gene>
<evidence type="ECO:0000256" key="11">
    <source>
        <dbReference type="ARBA" id="ARBA00047836"/>
    </source>
</evidence>
<evidence type="ECO:0000256" key="5">
    <source>
        <dbReference type="ARBA" id="ARBA00022490"/>
    </source>
</evidence>
<comment type="subunit">
    <text evidence="12">Homotetramer; dimer of dimers.</text>
</comment>
<comment type="similarity">
    <text evidence="3 12 13">Belongs to the DapA family.</text>
</comment>
<name>A0AAW9SBQ6_9BACT</name>
<feature type="active site" description="Schiff-base intermediate with substrate" evidence="12 14">
    <location>
        <position position="162"/>
    </location>
</feature>
<dbReference type="InterPro" id="IPR013785">
    <property type="entry name" value="Aldolase_TIM"/>
</dbReference>
<comment type="caution">
    <text evidence="12">Was originally thought to be a dihydrodipicolinate synthase (DHDPS), catalyzing the condensation of (S)-aspartate-beta-semialdehyde [(S)-ASA] and pyruvate to dihydrodipicolinate (DHDP). However, it was shown in E.coli that the product of the enzymatic reaction is not dihydrodipicolinate but in fact (4S)-4-hydroxy-2,3,4,5-tetrahydro-(2S)-dipicolinic acid (HTPA), and that the consecutive dehydration reaction leading to DHDP is not spontaneous but catalyzed by DapB.</text>
</comment>
<keyword evidence="6 12" id="KW-0028">Amino-acid biosynthesis</keyword>
<dbReference type="EC" id="4.3.3.7" evidence="4 12"/>
<dbReference type="InterPro" id="IPR005263">
    <property type="entry name" value="DapA"/>
</dbReference>
<dbReference type="NCBIfam" id="TIGR00674">
    <property type="entry name" value="dapA"/>
    <property type="match status" value="1"/>
</dbReference>
<organism evidence="16 17">
    <name type="scientific">Rapidithrix thailandica</name>
    <dbReference type="NCBI Taxonomy" id="413964"/>
    <lineage>
        <taxon>Bacteria</taxon>
        <taxon>Pseudomonadati</taxon>
        <taxon>Bacteroidota</taxon>
        <taxon>Cytophagia</taxon>
        <taxon>Cytophagales</taxon>
        <taxon>Flammeovirgaceae</taxon>
        <taxon>Rapidithrix</taxon>
    </lineage>
</organism>
<evidence type="ECO:0000256" key="12">
    <source>
        <dbReference type="HAMAP-Rule" id="MF_00418"/>
    </source>
</evidence>
<evidence type="ECO:0000256" key="4">
    <source>
        <dbReference type="ARBA" id="ARBA00012086"/>
    </source>
</evidence>
<keyword evidence="17" id="KW-1185">Reference proteome</keyword>
<keyword evidence="8 12" id="KW-0457">Lysine biosynthesis</keyword>
<evidence type="ECO:0000313" key="16">
    <source>
        <dbReference type="EMBL" id="MEN7549215.1"/>
    </source>
</evidence>
<dbReference type="GO" id="GO:0019877">
    <property type="term" value="P:diaminopimelate biosynthetic process"/>
    <property type="evidence" value="ECO:0007669"/>
    <property type="project" value="UniProtKB-UniRule"/>
</dbReference>
<dbReference type="GO" id="GO:0009089">
    <property type="term" value="P:lysine biosynthetic process via diaminopimelate"/>
    <property type="evidence" value="ECO:0007669"/>
    <property type="project" value="UniProtKB-UniRule"/>
</dbReference>
<evidence type="ECO:0000256" key="7">
    <source>
        <dbReference type="ARBA" id="ARBA00022915"/>
    </source>
</evidence>
<evidence type="ECO:0000256" key="8">
    <source>
        <dbReference type="ARBA" id="ARBA00023154"/>
    </source>
</evidence>
<dbReference type="InterPro" id="IPR002220">
    <property type="entry name" value="DapA-like"/>
</dbReference>
<comment type="pathway">
    <text evidence="2 12">Amino-acid biosynthesis; L-lysine biosynthesis via DAP pathway; (S)-tetrahydrodipicolinate from L-aspartate: step 3/4.</text>
</comment>
<dbReference type="HAMAP" id="MF_00418">
    <property type="entry name" value="DapA"/>
    <property type="match status" value="1"/>
</dbReference>
<evidence type="ECO:0000313" key="17">
    <source>
        <dbReference type="Proteomes" id="UP001403385"/>
    </source>
</evidence>
<dbReference type="Gene3D" id="3.20.20.70">
    <property type="entry name" value="Aldolase class I"/>
    <property type="match status" value="1"/>
</dbReference>
<feature type="site" description="Part of a proton relay during catalysis" evidence="12">
    <location>
        <position position="108"/>
    </location>
</feature>
<evidence type="ECO:0000256" key="15">
    <source>
        <dbReference type="PIRSR" id="PIRSR001365-2"/>
    </source>
</evidence>
<keyword evidence="5 12" id="KW-0963">Cytoplasm</keyword>
<protein>
    <recommendedName>
        <fullName evidence="4 12">4-hydroxy-tetrahydrodipicolinate synthase</fullName>
        <shortName evidence="12">HTPA synthase</shortName>
        <ecNumber evidence="4 12">4.3.3.7</ecNumber>
    </recommendedName>
</protein>
<sequence>MDTIVGTGVALATPFTDDGEVDYQGLERLLNHTAPQVDYLVVNGTTGESPTLSKAEKVAVLDFVVANNKWKKPVVFGLGSNNTAALLKELKEDYVKKADAILSVTPQYNKPSQQGLYTHFKAVADASPVPVILYNVPARTSCNLEAQTTIRLAEHPNIVGIKEAAGDMAQAIAIARETPEDFLLISGDDLLTLPLISIGGKGVISVAANAYPKEFSEIVRAALAGKPCNSPDHWLYELSRFNTLLYKEGNPVGIKALLEILGICQAKVRLPLVEASKELKEALKEKALHLENA</sequence>
<feature type="binding site" evidence="12 15">
    <location>
        <position position="204"/>
    </location>
    <ligand>
        <name>pyruvate</name>
        <dbReference type="ChEBI" id="CHEBI:15361"/>
    </ligand>
</feature>
<evidence type="ECO:0000256" key="13">
    <source>
        <dbReference type="PIRNR" id="PIRNR001365"/>
    </source>
</evidence>
<dbReference type="GO" id="GO:0005829">
    <property type="term" value="C:cytosol"/>
    <property type="evidence" value="ECO:0007669"/>
    <property type="project" value="TreeGrafter"/>
</dbReference>
<comment type="caution">
    <text evidence="16">The sequence shown here is derived from an EMBL/GenBank/DDBJ whole genome shotgun (WGS) entry which is preliminary data.</text>
</comment>
<proteinExistence type="inferred from homology"/>
<dbReference type="RefSeq" id="WP_346821992.1">
    <property type="nucleotide sequence ID" value="NZ_JBDKWZ010000008.1"/>
</dbReference>
<dbReference type="AlphaFoldDB" id="A0AAW9SBQ6"/>
<accession>A0AAW9SBQ6</accession>
<dbReference type="PIRSF" id="PIRSF001365">
    <property type="entry name" value="DHDPS"/>
    <property type="match status" value="1"/>
</dbReference>
<feature type="binding site" evidence="12 15">
    <location>
        <position position="46"/>
    </location>
    <ligand>
        <name>pyruvate</name>
        <dbReference type="ChEBI" id="CHEBI:15361"/>
    </ligand>
</feature>
<dbReference type="PANTHER" id="PTHR12128">
    <property type="entry name" value="DIHYDRODIPICOLINATE SYNTHASE"/>
    <property type="match status" value="1"/>
</dbReference>
<dbReference type="PROSITE" id="PS00666">
    <property type="entry name" value="DHDPS_2"/>
    <property type="match status" value="1"/>
</dbReference>
<feature type="active site" description="Proton donor/acceptor" evidence="12 14">
    <location>
        <position position="134"/>
    </location>
</feature>
<keyword evidence="7 12" id="KW-0220">Diaminopimelate biosynthesis</keyword>
<dbReference type="SUPFAM" id="SSF51569">
    <property type="entry name" value="Aldolase"/>
    <property type="match status" value="1"/>
</dbReference>
<reference evidence="16 17" key="1">
    <citation type="submission" date="2024-04" db="EMBL/GenBank/DDBJ databases">
        <title>Novel genus in family Flammeovirgaceae.</title>
        <authorList>
            <person name="Nguyen T.H."/>
            <person name="Vuong T.Q."/>
            <person name="Le H."/>
            <person name="Kim S.-G."/>
        </authorList>
    </citation>
    <scope>NUCLEOTIDE SEQUENCE [LARGE SCALE GENOMIC DNA]</scope>
    <source>
        <strain evidence="16 17">JCM 23209</strain>
    </source>
</reference>
<dbReference type="EMBL" id="JBDKWZ010000008">
    <property type="protein sequence ID" value="MEN7549215.1"/>
    <property type="molecule type" value="Genomic_DNA"/>
</dbReference>
<dbReference type="SMART" id="SM01130">
    <property type="entry name" value="DHDPS"/>
    <property type="match status" value="1"/>
</dbReference>
<comment type="catalytic activity">
    <reaction evidence="11 12">
        <text>L-aspartate 4-semialdehyde + pyruvate = (2S,4S)-4-hydroxy-2,3,4,5-tetrahydrodipicolinate + H2O + H(+)</text>
        <dbReference type="Rhea" id="RHEA:34171"/>
        <dbReference type="ChEBI" id="CHEBI:15361"/>
        <dbReference type="ChEBI" id="CHEBI:15377"/>
        <dbReference type="ChEBI" id="CHEBI:15378"/>
        <dbReference type="ChEBI" id="CHEBI:67139"/>
        <dbReference type="ChEBI" id="CHEBI:537519"/>
        <dbReference type="EC" id="4.3.3.7"/>
    </reaction>
</comment>
<comment type="subcellular location">
    <subcellularLocation>
        <location evidence="12">Cytoplasm</location>
    </subcellularLocation>
</comment>
<evidence type="ECO:0000256" key="2">
    <source>
        <dbReference type="ARBA" id="ARBA00005120"/>
    </source>
</evidence>
<dbReference type="Proteomes" id="UP001403385">
    <property type="component" value="Unassembled WGS sequence"/>
</dbReference>
<dbReference type="PANTHER" id="PTHR12128:SF66">
    <property type="entry name" value="4-HYDROXY-2-OXOGLUTARATE ALDOLASE, MITOCHONDRIAL"/>
    <property type="match status" value="1"/>
</dbReference>
<keyword evidence="10 12" id="KW-0704">Schiff base</keyword>
<keyword evidence="9 12" id="KW-0456">Lyase</keyword>
<comment type="function">
    <text evidence="1 12">Catalyzes the condensation of (S)-aspartate-beta-semialdehyde [(S)-ASA] and pyruvate to 4-hydroxy-tetrahydrodipicolinate (HTPA).</text>
</comment>
<dbReference type="PRINTS" id="PR00146">
    <property type="entry name" value="DHPICSNTHASE"/>
</dbReference>
<evidence type="ECO:0000256" key="1">
    <source>
        <dbReference type="ARBA" id="ARBA00003294"/>
    </source>
</evidence>
<dbReference type="Pfam" id="PF00701">
    <property type="entry name" value="DHDPS"/>
    <property type="match status" value="1"/>
</dbReference>
<evidence type="ECO:0000256" key="6">
    <source>
        <dbReference type="ARBA" id="ARBA00022605"/>
    </source>
</evidence>
<dbReference type="InterPro" id="IPR020625">
    <property type="entry name" value="Schiff_base-form_aldolases_AS"/>
</dbReference>
<evidence type="ECO:0000256" key="3">
    <source>
        <dbReference type="ARBA" id="ARBA00007592"/>
    </source>
</evidence>
<evidence type="ECO:0000256" key="9">
    <source>
        <dbReference type="ARBA" id="ARBA00023239"/>
    </source>
</evidence>
<dbReference type="CDD" id="cd00950">
    <property type="entry name" value="DHDPS"/>
    <property type="match status" value="1"/>
</dbReference>
<feature type="site" description="Part of a proton relay during catalysis" evidence="12">
    <location>
        <position position="45"/>
    </location>
</feature>
<evidence type="ECO:0000256" key="10">
    <source>
        <dbReference type="ARBA" id="ARBA00023270"/>
    </source>
</evidence>
<dbReference type="GO" id="GO:0008840">
    <property type="term" value="F:4-hydroxy-tetrahydrodipicolinate synthase activity"/>
    <property type="evidence" value="ECO:0007669"/>
    <property type="project" value="UniProtKB-UniRule"/>
</dbReference>
<evidence type="ECO:0000256" key="14">
    <source>
        <dbReference type="PIRSR" id="PIRSR001365-1"/>
    </source>
</evidence>